<reference evidence="1 2" key="1">
    <citation type="submission" date="2016-04" db="EMBL/GenBank/DDBJ databases">
        <title>Genome analyses suggest a sexual origin of heterokaryosis in a supposedly ancient asexual fungus.</title>
        <authorList>
            <person name="Ropars J."/>
            <person name="Sedzielewska K."/>
            <person name="Noel J."/>
            <person name="Charron P."/>
            <person name="Farinelli L."/>
            <person name="Marton T."/>
            <person name="Kruger M."/>
            <person name="Pelin A."/>
            <person name="Brachmann A."/>
            <person name="Corradi N."/>
        </authorList>
    </citation>
    <scope>NUCLEOTIDE SEQUENCE [LARGE SCALE GENOMIC DNA]</scope>
    <source>
        <strain evidence="1 2">C2</strain>
    </source>
</reference>
<dbReference type="VEuPathDB" id="FungiDB:FUN_020093"/>
<dbReference type="AlphaFoldDB" id="A0A2N1MWZ8"/>
<proteinExistence type="predicted"/>
<accession>A0A2N1MWZ8</accession>
<dbReference type="Proteomes" id="UP000233469">
    <property type="component" value="Unassembled WGS sequence"/>
</dbReference>
<evidence type="ECO:0000313" key="2">
    <source>
        <dbReference type="Proteomes" id="UP000233469"/>
    </source>
</evidence>
<organism evidence="1 2">
    <name type="scientific">Rhizophagus irregularis</name>
    <dbReference type="NCBI Taxonomy" id="588596"/>
    <lineage>
        <taxon>Eukaryota</taxon>
        <taxon>Fungi</taxon>
        <taxon>Fungi incertae sedis</taxon>
        <taxon>Mucoromycota</taxon>
        <taxon>Glomeromycotina</taxon>
        <taxon>Glomeromycetes</taxon>
        <taxon>Glomerales</taxon>
        <taxon>Glomeraceae</taxon>
        <taxon>Rhizophagus</taxon>
    </lineage>
</organism>
<dbReference type="VEuPathDB" id="FungiDB:RhiirFUN_019028"/>
<dbReference type="EMBL" id="LLXL01001130">
    <property type="protein sequence ID" value="PKK66192.1"/>
    <property type="molecule type" value="Genomic_DNA"/>
</dbReference>
<reference evidence="1 2" key="2">
    <citation type="submission" date="2017-10" db="EMBL/GenBank/DDBJ databases">
        <title>Extensive intraspecific genome diversity in a model arbuscular mycorrhizal fungus.</title>
        <authorList>
            <person name="Chen E.C.H."/>
            <person name="Morin E."/>
            <person name="Baudet D."/>
            <person name="Noel J."/>
            <person name="Ndikumana S."/>
            <person name="Charron P."/>
            <person name="St-Onge C."/>
            <person name="Giorgi J."/>
            <person name="Grigoriev I.V."/>
            <person name="Roux C."/>
            <person name="Martin F.M."/>
            <person name="Corradi N."/>
        </authorList>
    </citation>
    <scope>NUCLEOTIDE SEQUENCE [LARGE SCALE GENOMIC DNA]</scope>
    <source>
        <strain evidence="1 2">C2</strain>
    </source>
</reference>
<gene>
    <name evidence="1" type="ORF">RhiirC2_753881</name>
</gene>
<evidence type="ECO:0000313" key="1">
    <source>
        <dbReference type="EMBL" id="PKK66192.1"/>
    </source>
</evidence>
<name>A0A2N1MWZ8_9GLOM</name>
<comment type="caution">
    <text evidence="1">The sequence shown here is derived from an EMBL/GenBank/DDBJ whole genome shotgun (WGS) entry which is preliminary data.</text>
</comment>
<protein>
    <submittedName>
        <fullName evidence="1">Uncharacterized protein</fullName>
    </submittedName>
</protein>
<sequence>MLLISNDNNNVNNNVYNKNPLYMIKGIKSKYAAAIFALSNDDVKYLIGEIRSYIHKSEDHIHEGDGDVVITF</sequence>
<dbReference type="VEuPathDB" id="FungiDB:RhiirA1_407101"/>